<dbReference type="EMBL" id="BMDX01000005">
    <property type="protein sequence ID" value="GGA73699.1"/>
    <property type="molecule type" value="Genomic_DNA"/>
</dbReference>
<keyword evidence="6 8" id="KW-0411">Iron-sulfur</keyword>
<keyword evidence="7 8" id="KW-0456">Lyase</keyword>
<proteinExistence type="inferred from homology"/>
<dbReference type="Proteomes" id="UP000619743">
    <property type="component" value="Unassembled WGS sequence"/>
</dbReference>
<feature type="domain" description="Radical SAM core" evidence="9">
    <location>
        <begin position="18"/>
        <end position="224"/>
    </location>
</feature>
<comment type="caution">
    <text evidence="8">Lacks conserved residue(s) required for the propagation of feature annotation.</text>
</comment>
<dbReference type="InterPro" id="IPR013785">
    <property type="entry name" value="Aldolase_TIM"/>
</dbReference>
<dbReference type="InterPro" id="IPR024924">
    <property type="entry name" value="7-CO-7-deazaguanine_synth-like"/>
</dbReference>
<comment type="subunit">
    <text evidence="8">Homodimer.</text>
</comment>
<evidence type="ECO:0000313" key="10">
    <source>
        <dbReference type="EMBL" id="GGA73699.1"/>
    </source>
</evidence>
<dbReference type="AlphaFoldDB" id="A0A8J2U476"/>
<keyword evidence="11" id="KW-1185">Reference proteome</keyword>
<comment type="function">
    <text evidence="8">Catalyzes the complex heterocyclic radical-mediated conversion of 6-carboxy-5,6,7,8-tetrahydropterin (CPH4) to 7-carboxy-7-deazaguanine (CDG), a step common to the biosynthetic pathways of all 7-deazapurine-containing compounds.</text>
</comment>
<keyword evidence="8" id="KW-0671">Queuosine biosynthesis</keyword>
<evidence type="ECO:0000256" key="3">
    <source>
        <dbReference type="ARBA" id="ARBA00022723"/>
    </source>
</evidence>
<feature type="binding site" evidence="8">
    <location>
        <position position="40"/>
    </location>
    <ligand>
        <name>Mg(2+)</name>
        <dbReference type="ChEBI" id="CHEBI:18420"/>
    </ligand>
</feature>
<dbReference type="GO" id="GO:0016840">
    <property type="term" value="F:carbon-nitrogen lyase activity"/>
    <property type="evidence" value="ECO:0007669"/>
    <property type="project" value="UniProtKB-UniRule"/>
</dbReference>
<name>A0A8J2U476_9GAMM</name>
<comment type="catalytic activity">
    <reaction evidence="8">
        <text>6-carboxy-5,6,7,8-tetrahydropterin + H(+) = 7-carboxy-7-carbaguanine + NH4(+)</text>
        <dbReference type="Rhea" id="RHEA:27974"/>
        <dbReference type="ChEBI" id="CHEBI:15378"/>
        <dbReference type="ChEBI" id="CHEBI:28938"/>
        <dbReference type="ChEBI" id="CHEBI:61032"/>
        <dbReference type="ChEBI" id="CHEBI:61036"/>
        <dbReference type="EC" id="4.3.99.3"/>
    </reaction>
</comment>
<dbReference type="PANTHER" id="PTHR42836:SF1">
    <property type="entry name" value="7-CARBOXY-7-DEAZAGUANINE SYNTHASE"/>
    <property type="match status" value="1"/>
</dbReference>
<evidence type="ECO:0000256" key="8">
    <source>
        <dbReference type="HAMAP-Rule" id="MF_00917"/>
    </source>
</evidence>
<gene>
    <name evidence="8 10" type="primary">queE</name>
    <name evidence="10" type="ORF">GCM10011369_14350</name>
</gene>
<evidence type="ECO:0000256" key="5">
    <source>
        <dbReference type="ARBA" id="ARBA00023004"/>
    </source>
</evidence>
<comment type="cofactor">
    <cofactor evidence="8">
        <name>Mg(2+)</name>
        <dbReference type="ChEBI" id="CHEBI:18420"/>
    </cofactor>
</comment>
<dbReference type="GO" id="GO:1904047">
    <property type="term" value="F:S-adenosyl-L-methionine binding"/>
    <property type="evidence" value="ECO:0007669"/>
    <property type="project" value="UniProtKB-UniRule"/>
</dbReference>
<dbReference type="Gene3D" id="3.20.20.70">
    <property type="entry name" value="Aldolase class I"/>
    <property type="match status" value="1"/>
</dbReference>
<dbReference type="OrthoDB" id="9792276at2"/>
<dbReference type="GO" id="GO:0000287">
    <property type="term" value="F:magnesium ion binding"/>
    <property type="evidence" value="ECO:0007669"/>
    <property type="project" value="UniProtKB-UniRule"/>
</dbReference>
<evidence type="ECO:0000256" key="1">
    <source>
        <dbReference type="ARBA" id="ARBA00022485"/>
    </source>
</evidence>
<comment type="caution">
    <text evidence="10">The sequence shown here is derived from an EMBL/GenBank/DDBJ whole genome shotgun (WGS) entry which is preliminary data.</text>
</comment>
<reference evidence="11" key="1">
    <citation type="journal article" date="2019" name="Int. J. Syst. Evol. Microbiol.">
        <title>The Global Catalogue of Microorganisms (GCM) 10K type strain sequencing project: providing services to taxonomists for standard genome sequencing and annotation.</title>
        <authorList>
            <consortium name="The Broad Institute Genomics Platform"/>
            <consortium name="The Broad Institute Genome Sequencing Center for Infectious Disease"/>
            <person name="Wu L."/>
            <person name="Ma J."/>
        </authorList>
    </citation>
    <scope>NUCLEOTIDE SEQUENCE [LARGE SCALE GENOMIC DNA]</scope>
    <source>
        <strain evidence="11">CGMCC 1.10130</strain>
    </source>
</reference>
<keyword evidence="1 8" id="KW-0004">4Fe-4S</keyword>
<dbReference type="InterPro" id="IPR058240">
    <property type="entry name" value="rSAM_sf"/>
</dbReference>
<dbReference type="GO" id="GO:0008616">
    <property type="term" value="P:tRNA queuosine(34) biosynthetic process"/>
    <property type="evidence" value="ECO:0007669"/>
    <property type="project" value="UniProtKB-UniRule"/>
</dbReference>
<protein>
    <recommendedName>
        <fullName evidence="8">7-carboxy-7-deazaguanine synthase</fullName>
        <shortName evidence="8">CDG synthase</shortName>
        <ecNumber evidence="8">4.3.99.3</ecNumber>
    </recommendedName>
    <alternativeName>
        <fullName evidence="8">Queuosine biosynthesis protein QueE</fullName>
    </alternativeName>
</protein>
<dbReference type="NCBIfam" id="TIGR04322">
    <property type="entry name" value="rSAM_QueE_Ecoli"/>
    <property type="match status" value="1"/>
</dbReference>
<feature type="binding site" evidence="8">
    <location>
        <begin position="136"/>
        <end position="138"/>
    </location>
    <ligand>
        <name>S-adenosyl-L-methionine</name>
        <dbReference type="ChEBI" id="CHEBI:59789"/>
    </ligand>
</feature>
<dbReference type="Pfam" id="PF04055">
    <property type="entry name" value="Radical_SAM"/>
    <property type="match status" value="1"/>
</dbReference>
<accession>A0A8J2U476</accession>
<keyword evidence="2 8" id="KW-0949">S-adenosyl-L-methionine</keyword>
<dbReference type="PIRSF" id="PIRSF000370">
    <property type="entry name" value="QueE"/>
    <property type="match status" value="1"/>
</dbReference>
<dbReference type="SUPFAM" id="SSF102114">
    <property type="entry name" value="Radical SAM enzymes"/>
    <property type="match status" value="1"/>
</dbReference>
<evidence type="ECO:0000256" key="4">
    <source>
        <dbReference type="ARBA" id="ARBA00022842"/>
    </source>
</evidence>
<dbReference type="InterPro" id="IPR027609">
    <property type="entry name" value="rSAM_QueE_proteobac"/>
</dbReference>
<comment type="cofactor">
    <cofactor evidence="8">
        <name>[4Fe-4S] cluster</name>
        <dbReference type="ChEBI" id="CHEBI:49883"/>
    </cofactor>
    <text evidence="8">Binds 1 [4Fe-4S] cluster. The cluster is coordinated with 3 cysteines and an exchangeable S-adenosyl-L-methionine.</text>
</comment>
<keyword evidence="5 8" id="KW-0408">Iron</keyword>
<feature type="binding site" evidence="8">
    <location>
        <begin position="37"/>
        <end position="39"/>
    </location>
    <ligand>
        <name>S-adenosyl-L-methionine</name>
        <dbReference type="ChEBI" id="CHEBI:59789"/>
    </ligand>
</feature>
<evidence type="ECO:0000256" key="7">
    <source>
        <dbReference type="ARBA" id="ARBA00023239"/>
    </source>
</evidence>
<dbReference type="PANTHER" id="PTHR42836">
    <property type="entry name" value="7-CARBOXY-7-DEAZAGUANINE SYNTHASE"/>
    <property type="match status" value="1"/>
</dbReference>
<comment type="similarity">
    <text evidence="8">Belongs to the radical SAM superfamily. 7-carboxy-7-deazaguanine synthase family.</text>
</comment>
<dbReference type="SFLD" id="SFLDS00029">
    <property type="entry name" value="Radical_SAM"/>
    <property type="match status" value="1"/>
</dbReference>
<feature type="binding site" evidence="8">
    <location>
        <position position="38"/>
    </location>
    <ligand>
        <name>[4Fe-4S] cluster</name>
        <dbReference type="ChEBI" id="CHEBI:49883"/>
        <note>4Fe-4S-S-AdoMet</note>
    </ligand>
</feature>
<feature type="binding site" evidence="8">
    <location>
        <position position="92"/>
    </location>
    <ligand>
        <name>substrate</name>
    </ligand>
</feature>
<feature type="binding site" evidence="8">
    <location>
        <position position="27"/>
    </location>
    <ligand>
        <name>substrate</name>
    </ligand>
</feature>
<dbReference type="PROSITE" id="PS51918">
    <property type="entry name" value="RADICAL_SAM"/>
    <property type="match status" value="1"/>
</dbReference>
<sequence>MKYPINEVFQTIQGEGVHTGVPALFVRLQGCPVGCAWCDTKHTWDVEADDEVDSNIIVSKKVDSPQYTKLDSEQLVNLFQQQGYQARHVVITGGEPCMYDLTPLTGYLIANGYSVQIETSGTYPIKAAEQTWVTVSPKVGMKGGMKVLTEALQRADEIKHPVARQQDIDNLDELMVGAELNSADVFVCLQPISQKARATRLCMETCIARNWRLSVQTHKYIGIA</sequence>
<dbReference type="EC" id="4.3.99.3" evidence="8"/>
<dbReference type="UniPathway" id="UPA00391"/>
<evidence type="ECO:0000256" key="6">
    <source>
        <dbReference type="ARBA" id="ARBA00023014"/>
    </source>
</evidence>
<dbReference type="InterPro" id="IPR007197">
    <property type="entry name" value="rSAM"/>
</dbReference>
<comment type="pathway">
    <text evidence="8">Purine metabolism; 7-cyano-7-deazaguanine biosynthesis.</text>
</comment>
<evidence type="ECO:0000313" key="11">
    <source>
        <dbReference type="Proteomes" id="UP000619743"/>
    </source>
</evidence>
<feature type="binding site" evidence="8">
    <location>
        <position position="94"/>
    </location>
    <ligand>
        <name>S-adenosyl-L-methionine</name>
        <dbReference type="ChEBI" id="CHEBI:59789"/>
    </ligand>
</feature>
<feature type="binding site" evidence="8">
    <location>
        <position position="31"/>
    </location>
    <ligand>
        <name>[4Fe-4S] cluster</name>
        <dbReference type="ChEBI" id="CHEBI:49883"/>
        <note>4Fe-4S-S-AdoMet</note>
    </ligand>
</feature>
<organism evidence="10 11">
    <name type="scientific">Neiella marina</name>
    <dbReference type="NCBI Taxonomy" id="508461"/>
    <lineage>
        <taxon>Bacteria</taxon>
        <taxon>Pseudomonadati</taxon>
        <taxon>Pseudomonadota</taxon>
        <taxon>Gammaproteobacteria</taxon>
        <taxon>Alteromonadales</taxon>
        <taxon>Echinimonadaceae</taxon>
        <taxon>Neiella</taxon>
    </lineage>
</organism>
<keyword evidence="4 8" id="KW-0460">Magnesium</keyword>
<feature type="binding site" evidence="8">
    <location>
        <position position="35"/>
    </location>
    <ligand>
        <name>[4Fe-4S] cluster</name>
        <dbReference type="ChEBI" id="CHEBI:49883"/>
        <note>4Fe-4S-S-AdoMet</note>
    </ligand>
</feature>
<dbReference type="GO" id="GO:0051539">
    <property type="term" value="F:4 iron, 4 sulfur cluster binding"/>
    <property type="evidence" value="ECO:0007669"/>
    <property type="project" value="UniProtKB-UniRule"/>
</dbReference>
<evidence type="ECO:0000256" key="2">
    <source>
        <dbReference type="ARBA" id="ARBA00022691"/>
    </source>
</evidence>
<evidence type="ECO:0000259" key="9">
    <source>
        <dbReference type="PROSITE" id="PS51918"/>
    </source>
</evidence>
<dbReference type="HAMAP" id="MF_00917">
    <property type="entry name" value="QueE"/>
    <property type="match status" value="1"/>
</dbReference>
<dbReference type="RefSeq" id="WP_087505214.1">
    <property type="nucleotide sequence ID" value="NZ_BMDX01000005.1"/>
</dbReference>
<keyword evidence="3 8" id="KW-0479">Metal-binding</keyword>
<feature type="binding site" evidence="8">
    <location>
        <begin position="12"/>
        <end position="14"/>
    </location>
    <ligand>
        <name>substrate</name>
    </ligand>
</feature>
<comment type="cofactor">
    <cofactor evidence="8">
        <name>S-adenosyl-L-methionine</name>
        <dbReference type="ChEBI" id="CHEBI:59789"/>
    </cofactor>
    <text evidence="8">Binds 1 S-adenosyl-L-methionine per subunit.</text>
</comment>